<evidence type="ECO:0000256" key="12">
    <source>
        <dbReference type="SAM" id="MobiDB-lite"/>
    </source>
</evidence>
<reference evidence="13 14" key="1">
    <citation type="submission" date="2017-09" db="EMBL/GenBank/DDBJ databases">
        <authorList>
            <person name="Ehlers B."/>
            <person name="Leendertz F.H."/>
        </authorList>
    </citation>
    <scope>NUCLEOTIDE SEQUENCE [LARGE SCALE GENOMIC DNA]</scope>
    <source>
        <strain evidence="13 14">DSM 27208</strain>
    </source>
</reference>
<dbReference type="CDD" id="cd13957">
    <property type="entry name" value="PT_UbiA_Cox10"/>
    <property type="match status" value="1"/>
</dbReference>
<dbReference type="AlphaFoldDB" id="A0A285N0M4"/>
<comment type="pathway">
    <text evidence="3 11">Porphyrin-containing compound metabolism; heme O biosynthesis; heme O from protoheme: step 1/1.</text>
</comment>
<dbReference type="UniPathway" id="UPA00834">
    <property type="reaction ID" value="UER00712"/>
</dbReference>
<feature type="transmembrane region" description="Helical" evidence="11">
    <location>
        <begin position="287"/>
        <end position="307"/>
    </location>
</feature>
<feature type="transmembrane region" description="Helical" evidence="11">
    <location>
        <begin position="468"/>
        <end position="489"/>
    </location>
</feature>
<dbReference type="GO" id="GO:0048034">
    <property type="term" value="P:heme O biosynthetic process"/>
    <property type="evidence" value="ECO:0007669"/>
    <property type="project" value="UniProtKB-UniRule"/>
</dbReference>
<dbReference type="InterPro" id="IPR044878">
    <property type="entry name" value="UbiA_sf"/>
</dbReference>
<keyword evidence="6 11" id="KW-0812">Transmembrane</keyword>
<feature type="transmembrane region" description="Helical" evidence="11">
    <location>
        <begin position="245"/>
        <end position="266"/>
    </location>
</feature>
<dbReference type="PANTHER" id="PTHR43448">
    <property type="entry name" value="PROTOHEME IX FARNESYLTRANSFERASE, MITOCHONDRIAL"/>
    <property type="match status" value="1"/>
</dbReference>
<feature type="transmembrane region" description="Helical" evidence="11">
    <location>
        <begin position="340"/>
        <end position="359"/>
    </location>
</feature>
<comment type="caution">
    <text evidence="11">Lacks conserved residue(s) required for the propagation of feature annotation.</text>
</comment>
<dbReference type="EC" id="2.5.1.141" evidence="11"/>
<evidence type="ECO:0000256" key="1">
    <source>
        <dbReference type="ARBA" id="ARBA00004019"/>
    </source>
</evidence>
<dbReference type="InterPro" id="IPR006369">
    <property type="entry name" value="Protohaem_IX_farnesylTrfase"/>
</dbReference>
<dbReference type="Pfam" id="PF01040">
    <property type="entry name" value="UbiA"/>
    <property type="match status" value="1"/>
</dbReference>
<feature type="transmembrane region" description="Helical" evidence="11">
    <location>
        <begin position="25"/>
        <end position="48"/>
    </location>
</feature>
<feature type="transmembrane region" description="Helical" evidence="11">
    <location>
        <begin position="414"/>
        <end position="431"/>
    </location>
</feature>
<dbReference type="EMBL" id="OBEJ01000001">
    <property type="protein sequence ID" value="SNZ03015.1"/>
    <property type="molecule type" value="Genomic_DNA"/>
</dbReference>
<keyword evidence="9 11" id="KW-0472">Membrane</keyword>
<dbReference type="Proteomes" id="UP000219453">
    <property type="component" value="Unassembled WGS sequence"/>
</dbReference>
<keyword evidence="11" id="KW-1003">Cell membrane</keyword>
<dbReference type="NCBIfam" id="NF003349">
    <property type="entry name" value="PRK04375.1-2"/>
    <property type="match status" value="1"/>
</dbReference>
<evidence type="ECO:0000256" key="11">
    <source>
        <dbReference type="HAMAP-Rule" id="MF_00154"/>
    </source>
</evidence>
<dbReference type="InterPro" id="IPR003780">
    <property type="entry name" value="COX15/CtaA_fam"/>
</dbReference>
<evidence type="ECO:0000313" key="14">
    <source>
        <dbReference type="Proteomes" id="UP000219453"/>
    </source>
</evidence>
<evidence type="ECO:0000256" key="7">
    <source>
        <dbReference type="ARBA" id="ARBA00022989"/>
    </source>
</evidence>
<evidence type="ECO:0000256" key="2">
    <source>
        <dbReference type="ARBA" id="ARBA00004651"/>
    </source>
</evidence>
<dbReference type="Gene3D" id="1.10.357.140">
    <property type="entry name" value="UbiA prenyltransferase"/>
    <property type="match status" value="1"/>
</dbReference>
<feature type="transmembrane region" description="Helical" evidence="11">
    <location>
        <begin position="109"/>
        <end position="134"/>
    </location>
</feature>
<feature type="transmembrane region" description="Helical" evidence="11">
    <location>
        <begin position="365"/>
        <end position="386"/>
    </location>
</feature>
<organism evidence="13 14">
    <name type="scientific">Natronoarchaeum philippinense</name>
    <dbReference type="NCBI Taxonomy" id="558529"/>
    <lineage>
        <taxon>Archaea</taxon>
        <taxon>Methanobacteriati</taxon>
        <taxon>Methanobacteriota</taxon>
        <taxon>Stenosarchaea group</taxon>
        <taxon>Halobacteria</taxon>
        <taxon>Halobacteriales</taxon>
        <taxon>Natronoarchaeaceae</taxon>
    </lineage>
</organism>
<evidence type="ECO:0000256" key="3">
    <source>
        <dbReference type="ARBA" id="ARBA00004919"/>
    </source>
</evidence>
<dbReference type="PANTHER" id="PTHR43448:SF2">
    <property type="entry name" value="PROTOHEME IX FARNESYLTRANSFERASE, MITOCHONDRIAL"/>
    <property type="match status" value="1"/>
</dbReference>
<feature type="transmembrane region" description="Helical" evidence="11">
    <location>
        <begin position="140"/>
        <end position="160"/>
    </location>
</feature>
<gene>
    <name evidence="11" type="primary">ctaB</name>
    <name evidence="13" type="ORF">SAMN06269185_0170</name>
</gene>
<comment type="function">
    <text evidence="1 11">Converts heme B (protoheme IX) to heme O by substitution of the vinyl group on carbon 2 of heme B porphyrin ring with a hydroxyethyl farnesyl side group.</text>
</comment>
<comment type="similarity">
    <text evidence="11">Belongs to the UbiA prenyltransferase family. Protoheme IX farnesyltransferase subfamily.</text>
</comment>
<feature type="transmembrane region" description="Helical" evidence="11">
    <location>
        <begin position="437"/>
        <end position="456"/>
    </location>
</feature>
<evidence type="ECO:0000256" key="6">
    <source>
        <dbReference type="ARBA" id="ARBA00022692"/>
    </source>
</evidence>
<keyword evidence="8 11" id="KW-0350">Heme biosynthesis</keyword>
<dbReference type="GO" id="GO:0005886">
    <property type="term" value="C:plasma membrane"/>
    <property type="evidence" value="ECO:0007669"/>
    <property type="project" value="UniProtKB-SubCell"/>
</dbReference>
<keyword evidence="5 11" id="KW-0808">Transferase</keyword>
<feature type="transmembrane region" description="Helical" evidence="11">
    <location>
        <begin position="217"/>
        <end position="233"/>
    </location>
</feature>
<evidence type="ECO:0000256" key="10">
    <source>
        <dbReference type="ARBA" id="ARBA00047690"/>
    </source>
</evidence>
<feature type="transmembrane region" description="Helical" evidence="11">
    <location>
        <begin position="82"/>
        <end position="102"/>
    </location>
</feature>
<keyword evidence="14" id="KW-1185">Reference proteome</keyword>
<dbReference type="NCBIfam" id="TIGR01473">
    <property type="entry name" value="cyoE_ctaB"/>
    <property type="match status" value="1"/>
</dbReference>
<evidence type="ECO:0000313" key="13">
    <source>
        <dbReference type="EMBL" id="SNZ03015.1"/>
    </source>
</evidence>
<evidence type="ECO:0000256" key="8">
    <source>
        <dbReference type="ARBA" id="ARBA00023133"/>
    </source>
</evidence>
<protein>
    <recommendedName>
        <fullName evidence="11">Protoheme IX farnesyltransferase</fullName>
        <ecNumber evidence="11">2.5.1.141</ecNumber>
    </recommendedName>
    <alternativeName>
        <fullName evidence="11">Heme B farnesyltransferase</fullName>
    </alternativeName>
    <alternativeName>
        <fullName evidence="11">Heme O synthase</fullName>
    </alternativeName>
</protein>
<comment type="catalytic activity">
    <reaction evidence="10 11">
        <text>heme b + (2E,6E)-farnesyl diphosphate + H2O = Fe(II)-heme o + diphosphate</text>
        <dbReference type="Rhea" id="RHEA:28070"/>
        <dbReference type="ChEBI" id="CHEBI:15377"/>
        <dbReference type="ChEBI" id="CHEBI:33019"/>
        <dbReference type="ChEBI" id="CHEBI:60344"/>
        <dbReference type="ChEBI" id="CHEBI:60530"/>
        <dbReference type="ChEBI" id="CHEBI:175763"/>
        <dbReference type="EC" id="2.5.1.141"/>
    </reaction>
</comment>
<dbReference type="GO" id="GO:0008495">
    <property type="term" value="F:protoheme IX farnesyltransferase activity"/>
    <property type="evidence" value="ECO:0007669"/>
    <property type="project" value="UniProtKB-UniRule"/>
</dbReference>
<feature type="transmembrane region" description="Helical" evidence="11">
    <location>
        <begin position="313"/>
        <end position="333"/>
    </location>
</feature>
<name>A0A285N0M4_NATPI</name>
<evidence type="ECO:0000256" key="4">
    <source>
        <dbReference type="ARBA" id="ARBA00010223"/>
    </source>
</evidence>
<dbReference type="InterPro" id="IPR000537">
    <property type="entry name" value="UbiA_prenyltransferase"/>
</dbReference>
<evidence type="ECO:0000256" key="5">
    <source>
        <dbReference type="ARBA" id="ARBA00022679"/>
    </source>
</evidence>
<accession>A0A285N0M4</accession>
<comment type="similarity">
    <text evidence="4">In the C-terminal section; belongs to the UbiA prenyltransferase family. Protoheme IX farnesyltransferase subfamily.</text>
</comment>
<evidence type="ECO:0000256" key="9">
    <source>
        <dbReference type="ARBA" id="ARBA00023136"/>
    </source>
</evidence>
<dbReference type="Pfam" id="PF02628">
    <property type="entry name" value="COX15-CtaA"/>
    <property type="match status" value="1"/>
</dbReference>
<keyword evidence="7 11" id="KW-1133">Transmembrane helix</keyword>
<comment type="subcellular location">
    <subcellularLocation>
        <location evidence="2 11">Cell membrane</location>
        <topology evidence="2 11">Multi-pass membrane protein</topology>
    </subcellularLocation>
</comment>
<proteinExistence type="inferred from homology"/>
<feature type="region of interest" description="Disordered" evidence="12">
    <location>
        <begin position="167"/>
        <end position="194"/>
    </location>
</feature>
<sequence>MTSSTSPGATRERSAYPLVGSHERFTWLLAAAVVGVYLLIVVGATTALTDAAAACRSWPGCGTGSVLPPTTGDLAIAWGHRVVALLVGAMVVATTIIGWLGATRRRVRAGLAVATGLYAVQVGLGAVTATTAGIGALSTLHLLFGTIVFGALVLALAWTLEADTATPEDRSASDATEQATPVDDAADEVPTPEVPDGVLGRARVTAFAYFRLMKPRLMWLLCLVASAGMALAAEPATSELTVRTILLTLGGGVLAIGASGTFNHVLERDVDQKMARTSDRPLATHLVPVRNALAFGGLLTVASLVLFVQINLLAAALGLVAILFYSVIYTLVLKPNTVQNTVIGGAAGALPAMIGWAAVTGRIGIPGLALAGVIFLWTPAHFYNLALAYKDDYARGGFPMMPVVRGEAVTRKHILLYLAATLLGASALSAVTDLGVLYAVTTVAFGAVFLWAVVRLHRERTEGAAFRAFHASNAYLGALLLAIIVDAMAF</sequence>
<dbReference type="HAMAP" id="MF_00154">
    <property type="entry name" value="CyoE_CtaB"/>
    <property type="match status" value="1"/>
</dbReference>
<dbReference type="RefSeq" id="WP_375097324.1">
    <property type="nucleotide sequence ID" value="NZ_OBEJ01000001.1"/>
</dbReference>
<comment type="miscellaneous">
    <text evidence="11">Carbon 2 of the heme B porphyrin ring is defined according to the Fischer nomenclature.</text>
</comment>